<dbReference type="AlphaFoldDB" id="A0A5T0SF89"/>
<proteinExistence type="predicted"/>
<dbReference type="RefSeq" id="WP_061210398.1">
    <property type="nucleotide sequence ID" value="NZ_BCNK01000007.1"/>
</dbReference>
<dbReference type="EMBL" id="AANOVI010000002">
    <property type="protein sequence ID" value="EDP8233871.1"/>
    <property type="molecule type" value="Genomic_DNA"/>
</dbReference>
<evidence type="ECO:0000313" key="1">
    <source>
        <dbReference type="EMBL" id="EDP8233871.1"/>
    </source>
</evidence>
<protein>
    <submittedName>
        <fullName evidence="1">Uncharacterized protein</fullName>
    </submittedName>
</protein>
<name>A0A5T0SF89_CAMJU</name>
<comment type="caution">
    <text evidence="1">The sequence shown here is derived from an EMBL/GenBank/DDBJ whole genome shotgun (WGS) entry which is preliminary data.</text>
</comment>
<sequence>MDNKKLVINPKKILQNLKDIEEIQGQIKNCTPEELKILAKEQAKQIDIKIQEVSRKIVEAKKLAHETKNIENSLIETLNPFAKSEADKKFEALAAADIANSEAIGAQNELIQETIKLICCDMFFANLMIEEMSLIIAEQNNIHRSFTSNLSDDTKQTTKELTQTIIYQAQQRIVEMQKTKQEIQETKEDIKDMEDDIKKLEERLNKKRQVDDEQHRLIEMHYQEFINFKIQMENNTKEKENKISDLEFKINKKNAIISILFSSLALIVSIVAIILQFIK</sequence>
<dbReference type="Proteomes" id="UP000478805">
    <property type="component" value="Unassembled WGS sequence"/>
</dbReference>
<gene>
    <name evidence="1" type="ORF">GSU20_02415</name>
</gene>
<evidence type="ECO:0000313" key="2">
    <source>
        <dbReference type="Proteomes" id="UP000478805"/>
    </source>
</evidence>
<organism evidence="1 2">
    <name type="scientific">Campylobacter jejuni</name>
    <dbReference type="NCBI Taxonomy" id="197"/>
    <lineage>
        <taxon>Bacteria</taxon>
        <taxon>Pseudomonadati</taxon>
        <taxon>Campylobacterota</taxon>
        <taxon>Epsilonproteobacteria</taxon>
        <taxon>Campylobacterales</taxon>
        <taxon>Campylobacteraceae</taxon>
        <taxon>Campylobacter</taxon>
    </lineage>
</organism>
<reference evidence="1 2" key="1">
    <citation type="submission" date="2020-01" db="EMBL/GenBank/DDBJ databases">
        <authorList>
            <consortium name="PulseNet: The National Subtyping Network for Foodborne Disease Surveillance"/>
            <person name="Tarr C.L."/>
            <person name="Trees E."/>
            <person name="Katz L.S."/>
            <person name="Carleton-Romer H.A."/>
            <person name="Stroika S."/>
            <person name="Kucerova Z."/>
            <person name="Roache K.F."/>
            <person name="Sabol A.L."/>
            <person name="Besser J."/>
            <person name="Gerner-Smidt P."/>
        </authorList>
    </citation>
    <scope>NUCLEOTIDE SEQUENCE [LARGE SCALE GENOMIC DNA]</scope>
    <source>
        <strain evidence="1 2">PNUSAC014094</strain>
    </source>
</reference>
<accession>A0A5T0SF89</accession>